<keyword evidence="1" id="KW-0819">tRNA processing</keyword>
<protein>
    <recommendedName>
        <fullName evidence="6">tRNA pseudouridine synthase C</fullName>
        <ecNumber evidence="5">5.4.99.26</ecNumber>
    </recommendedName>
    <alternativeName>
        <fullName evidence="8">tRNA pseudouridine(65) synthase</fullName>
    </alternativeName>
    <alternativeName>
        <fullName evidence="9">tRNA pseudouridylate synthase C</fullName>
    </alternativeName>
    <alternativeName>
        <fullName evidence="7">tRNA-uridine isomerase C</fullName>
    </alternativeName>
</protein>
<dbReference type="InterPro" id="IPR020103">
    <property type="entry name" value="PsdUridine_synth_cat_dom_sf"/>
</dbReference>
<dbReference type="RefSeq" id="WP_193909651.1">
    <property type="nucleotide sequence ID" value="NZ_PRDL01000001.1"/>
</dbReference>
<gene>
    <name evidence="11" type="ORF">C4F51_10825</name>
</gene>
<keyword evidence="2" id="KW-0413">Isomerase</keyword>
<dbReference type="NCBIfam" id="NF008321">
    <property type="entry name" value="PRK11112.1"/>
    <property type="match status" value="1"/>
</dbReference>
<keyword evidence="12" id="KW-1185">Reference proteome</keyword>
<evidence type="ECO:0000256" key="4">
    <source>
        <dbReference type="ARBA" id="ARBA00037670"/>
    </source>
</evidence>
<reference evidence="11" key="1">
    <citation type="submission" date="2018-07" db="EMBL/GenBank/DDBJ databases">
        <title>Genome assembly of strain Ka43.</title>
        <authorList>
            <person name="Kukolya J."/>
            <person name="Nagy I."/>
            <person name="Horvath B."/>
            <person name="Toth A."/>
        </authorList>
    </citation>
    <scope>NUCLEOTIDE SEQUENCE</scope>
    <source>
        <strain evidence="11">KB43</strain>
    </source>
</reference>
<comment type="catalytic activity">
    <reaction evidence="3">
        <text>uridine(65) in tRNA = pseudouridine(65) in tRNA</text>
        <dbReference type="Rhea" id="RHEA:42536"/>
        <dbReference type="Rhea" id="RHEA-COMP:10103"/>
        <dbReference type="Rhea" id="RHEA-COMP:10104"/>
        <dbReference type="ChEBI" id="CHEBI:65314"/>
        <dbReference type="ChEBI" id="CHEBI:65315"/>
        <dbReference type="EC" id="5.4.99.26"/>
    </reaction>
</comment>
<dbReference type="EC" id="5.4.99.26" evidence="5"/>
<evidence type="ECO:0000313" key="12">
    <source>
        <dbReference type="Proteomes" id="UP000652567"/>
    </source>
</evidence>
<evidence type="ECO:0000256" key="8">
    <source>
        <dbReference type="ARBA" id="ARBA00041975"/>
    </source>
</evidence>
<dbReference type="GO" id="GO:0008033">
    <property type="term" value="P:tRNA processing"/>
    <property type="evidence" value="ECO:0007669"/>
    <property type="project" value="UniProtKB-KW"/>
</dbReference>
<dbReference type="PANTHER" id="PTHR21600">
    <property type="entry name" value="MITOCHONDRIAL RNA PSEUDOURIDINE SYNTHASE"/>
    <property type="match status" value="1"/>
</dbReference>
<dbReference type="PANTHER" id="PTHR21600:SF56">
    <property type="entry name" value="TRNA PSEUDOURIDINE SYNTHASE C"/>
    <property type="match status" value="1"/>
</dbReference>
<dbReference type="GO" id="GO:0003723">
    <property type="term" value="F:RNA binding"/>
    <property type="evidence" value="ECO:0007669"/>
    <property type="project" value="InterPro"/>
</dbReference>
<comment type="caution">
    <text evidence="11">The sequence shown here is derived from an EMBL/GenBank/DDBJ whole genome shotgun (WGS) entry which is preliminary data.</text>
</comment>
<evidence type="ECO:0000256" key="9">
    <source>
        <dbReference type="ARBA" id="ARBA00043049"/>
    </source>
</evidence>
<dbReference type="Gene3D" id="3.30.2350.10">
    <property type="entry name" value="Pseudouridine synthase"/>
    <property type="match status" value="1"/>
</dbReference>
<dbReference type="InterPro" id="IPR050188">
    <property type="entry name" value="RluA_PseudoU_synthase"/>
</dbReference>
<dbReference type="GO" id="GO:0160149">
    <property type="term" value="F:tRNA pseudouridine(65) synthase activity"/>
    <property type="evidence" value="ECO:0007669"/>
    <property type="project" value="UniProtKB-EC"/>
</dbReference>
<dbReference type="GO" id="GO:0000455">
    <property type="term" value="P:enzyme-directed rRNA pseudouridine synthesis"/>
    <property type="evidence" value="ECO:0007669"/>
    <property type="project" value="TreeGrafter"/>
</dbReference>
<evidence type="ECO:0000256" key="2">
    <source>
        <dbReference type="ARBA" id="ARBA00023235"/>
    </source>
</evidence>
<dbReference type="InterPro" id="IPR006224">
    <property type="entry name" value="PsdUridine_synth_RluA-like_CS"/>
</dbReference>
<feature type="domain" description="Pseudouridine synthase RsuA/RluA-like" evidence="10">
    <location>
        <begin position="16"/>
        <end position="175"/>
    </location>
</feature>
<dbReference type="InterPro" id="IPR006145">
    <property type="entry name" value="PsdUridine_synth_RsuA/RluA"/>
</dbReference>
<dbReference type="PROSITE" id="PS01129">
    <property type="entry name" value="PSI_RLU"/>
    <property type="match status" value="1"/>
</dbReference>
<sequence length="253" mass="28609">MAQQERLDILYQDDWLVAINKPSGLLVHRSMIDRSETRFAMQLLRDQLGQHVFPLHRLDKPTSGVLLFALSSDAARAASSLFADRQTSKTYLTVVRGHTPEAGLIDHPLKEELDKKTDRLADADKAAQDAVTRFQCLAKVELPIAVDRYPVARYSLVQCHPETGRKHQIRRHMKHISHPVIGDAKHGKSVHNRFFQEHFSAHRLLLAATRLGFTHPITGQPLIINAPLDDTFRRVISALSWQDAVPSCWLGDI</sequence>
<evidence type="ECO:0000256" key="5">
    <source>
        <dbReference type="ARBA" id="ARBA00038943"/>
    </source>
</evidence>
<organism evidence="11 12">
    <name type="scientific">Cellvibrio polysaccharolyticus</name>
    <dbReference type="NCBI Taxonomy" id="2082724"/>
    <lineage>
        <taxon>Bacteria</taxon>
        <taxon>Pseudomonadati</taxon>
        <taxon>Pseudomonadota</taxon>
        <taxon>Gammaproteobacteria</taxon>
        <taxon>Cellvibrionales</taxon>
        <taxon>Cellvibrionaceae</taxon>
        <taxon>Cellvibrio</taxon>
    </lineage>
</organism>
<dbReference type="SUPFAM" id="SSF55120">
    <property type="entry name" value="Pseudouridine synthase"/>
    <property type="match status" value="1"/>
</dbReference>
<proteinExistence type="predicted"/>
<evidence type="ECO:0000313" key="11">
    <source>
        <dbReference type="EMBL" id="MBE8717676.1"/>
    </source>
</evidence>
<dbReference type="AlphaFoldDB" id="A0A928V2N9"/>
<comment type="function">
    <text evidence="4">Responsible for synthesis of pseudouridine from uracil-65 in transfer RNAs.</text>
</comment>
<dbReference type="EMBL" id="PRDL01000001">
    <property type="protein sequence ID" value="MBE8717676.1"/>
    <property type="molecule type" value="Genomic_DNA"/>
</dbReference>
<evidence type="ECO:0000256" key="7">
    <source>
        <dbReference type="ARBA" id="ARBA00041803"/>
    </source>
</evidence>
<evidence type="ECO:0000259" key="10">
    <source>
        <dbReference type="Pfam" id="PF00849"/>
    </source>
</evidence>
<evidence type="ECO:0000256" key="6">
    <source>
        <dbReference type="ARBA" id="ARBA00040675"/>
    </source>
</evidence>
<evidence type="ECO:0000256" key="3">
    <source>
        <dbReference type="ARBA" id="ARBA00036607"/>
    </source>
</evidence>
<dbReference type="Pfam" id="PF00849">
    <property type="entry name" value="PseudoU_synth_2"/>
    <property type="match status" value="1"/>
</dbReference>
<name>A0A928V2N9_9GAMM</name>
<evidence type="ECO:0000256" key="1">
    <source>
        <dbReference type="ARBA" id="ARBA00022694"/>
    </source>
</evidence>
<accession>A0A928V2N9</accession>
<dbReference type="Proteomes" id="UP000652567">
    <property type="component" value="Unassembled WGS sequence"/>
</dbReference>